<dbReference type="KEGG" id="pfaa:MM59RIKEN_07190"/>
<proteinExistence type="predicted"/>
<reference evidence="1" key="1">
    <citation type="submission" date="2020-09" db="EMBL/GenBank/DDBJ databases">
        <title>New species isolated from human feces.</title>
        <authorList>
            <person name="Kitahara M."/>
            <person name="Shigeno Y."/>
            <person name="Shime M."/>
            <person name="Matsumoto Y."/>
            <person name="Nakamura S."/>
            <person name="Motooka D."/>
            <person name="Fukuoka S."/>
            <person name="Nishikawa H."/>
            <person name="Benno Y."/>
        </authorList>
    </citation>
    <scope>NUCLEOTIDE SEQUENCE</scope>
    <source>
        <strain evidence="1">MM59</strain>
    </source>
</reference>
<sequence>MNKTINDIMERYKAGKITVEEANAKLKEAGANFSLDPNKNPGGGWTKEEMEEGFIPAPVETPWWASMHTFTGAVAWQEEIDKYIPEQDMVYNRPKYHGVDVVKGALRYIYAEDGSCKYQPKSMADYDKDHGRG</sequence>
<name>A0A810Q5M5_9FIRM</name>
<dbReference type="AlphaFoldDB" id="A0A810Q5M5"/>
<keyword evidence="2" id="KW-1185">Reference proteome</keyword>
<organism evidence="1 2">
    <name type="scientific">Pusillibacter faecalis</name>
    <dbReference type="NCBI Taxonomy" id="2714358"/>
    <lineage>
        <taxon>Bacteria</taxon>
        <taxon>Bacillati</taxon>
        <taxon>Bacillota</taxon>
        <taxon>Clostridia</taxon>
        <taxon>Eubacteriales</taxon>
        <taxon>Oscillospiraceae</taxon>
        <taxon>Pusillibacter</taxon>
    </lineage>
</organism>
<accession>A0A810Q5M5</accession>
<evidence type="ECO:0000313" key="2">
    <source>
        <dbReference type="Proteomes" id="UP000679848"/>
    </source>
</evidence>
<dbReference type="RefSeq" id="WP_213542665.1">
    <property type="nucleotide sequence ID" value="NZ_AP023420.1"/>
</dbReference>
<dbReference type="EMBL" id="AP023420">
    <property type="protein sequence ID" value="BCK83400.1"/>
    <property type="molecule type" value="Genomic_DNA"/>
</dbReference>
<dbReference type="Proteomes" id="UP000679848">
    <property type="component" value="Chromosome"/>
</dbReference>
<evidence type="ECO:0000313" key="1">
    <source>
        <dbReference type="EMBL" id="BCK83400.1"/>
    </source>
</evidence>
<gene>
    <name evidence="1" type="ORF">MM59RIKEN_07190</name>
</gene>
<protein>
    <submittedName>
        <fullName evidence="1">Uncharacterized protein</fullName>
    </submittedName>
</protein>